<feature type="domain" description="DUF551" evidence="1">
    <location>
        <begin position="50"/>
        <end position="104"/>
    </location>
</feature>
<dbReference type="AlphaFoldDB" id="A0A7T4B961"/>
<dbReference type="Proteomes" id="UP000595231">
    <property type="component" value="Chromosome"/>
</dbReference>
<evidence type="ECO:0000313" key="3">
    <source>
        <dbReference type="Proteomes" id="UP000595231"/>
    </source>
</evidence>
<dbReference type="InterPro" id="IPR007539">
    <property type="entry name" value="DUF551"/>
</dbReference>
<proteinExistence type="predicted"/>
<organism evidence="2 3">
    <name type="scientific">Achromobacter deleyi</name>
    <dbReference type="NCBI Taxonomy" id="1353891"/>
    <lineage>
        <taxon>Bacteria</taxon>
        <taxon>Pseudomonadati</taxon>
        <taxon>Pseudomonadota</taxon>
        <taxon>Betaproteobacteria</taxon>
        <taxon>Burkholderiales</taxon>
        <taxon>Alcaligenaceae</taxon>
        <taxon>Achromobacter</taxon>
    </lineage>
</organism>
<sequence>MTTDNETLPDTSPAAVLAMTRNLRTNGYELAARMMEALGNADPAGWLPIESAPKDGRRVLLWNERYNAAITGQFYGLGGWKLDGEMPPLFHQPTHWMPLPAPPCPTCNDQGAVGNILTAEPCPACAAPGAPASTVATEGEKDERQALFWFRPCSDGGHEGPIHNDRIEDVRKQSGAWVPLYPGFAALPKPLSDLRYHGEFIRGWNQCLREVSASVAAPAAGDALTAAASDVLAERQRQRQQEGWTDERDDEYDLGELASAAAAYARYAALQTATDDPHPLRRPLVDLWPWDAAWWKPGAARRNLEKAGALILAEIERLDRAAIAAQRKGGA</sequence>
<name>A0A7T4B961_9BURK</name>
<accession>A0A7T4B961</accession>
<gene>
    <name evidence="2" type="ORF">I6I07_15800</name>
</gene>
<dbReference type="Pfam" id="PF04448">
    <property type="entry name" value="DUF551"/>
    <property type="match status" value="1"/>
</dbReference>
<reference evidence="2 3" key="1">
    <citation type="submission" date="2020-12" db="EMBL/GenBank/DDBJ databases">
        <title>FDA dAtabase for Regulatory Grade micrObial Sequences (FDA-ARGOS): Supporting development and validation of Infectious Disease Dx tests.</title>
        <authorList>
            <person name="Sproer C."/>
            <person name="Gronow S."/>
            <person name="Severitt S."/>
            <person name="Schroder I."/>
            <person name="Tallon L."/>
            <person name="Sadzewicz L."/>
            <person name="Zhao X."/>
            <person name="Boylan J."/>
            <person name="Ott S."/>
            <person name="Bowen H."/>
            <person name="Vavikolanu K."/>
            <person name="Mehta A."/>
            <person name="Aluvathingal J."/>
            <person name="Nadendla S."/>
            <person name="Lowell S."/>
            <person name="Myers T."/>
            <person name="Yan Y."/>
            <person name="Sichtig H."/>
        </authorList>
    </citation>
    <scope>NUCLEOTIDE SEQUENCE [LARGE SCALE GENOMIC DNA]</scope>
    <source>
        <strain evidence="2 3">FDAARGOS_1050</strain>
    </source>
</reference>
<protein>
    <submittedName>
        <fullName evidence="2">DUF551 domain-containing protein</fullName>
    </submittedName>
</protein>
<evidence type="ECO:0000313" key="2">
    <source>
        <dbReference type="EMBL" id="QQB37949.1"/>
    </source>
</evidence>
<evidence type="ECO:0000259" key="1">
    <source>
        <dbReference type="Pfam" id="PF04448"/>
    </source>
</evidence>
<dbReference type="RefSeq" id="WP_198487358.1">
    <property type="nucleotide sequence ID" value="NZ_CP065997.1"/>
</dbReference>
<dbReference type="EMBL" id="CP065997">
    <property type="protein sequence ID" value="QQB37949.1"/>
    <property type="molecule type" value="Genomic_DNA"/>
</dbReference>